<keyword evidence="2" id="KW-1185">Reference proteome</keyword>
<proteinExistence type="predicted"/>
<accession>A0A1J1HFY9</accession>
<sequence length="61" mass="7095">MFLELCRLNIFKTIQTILKTSHFKLELIVLRDSQQSMKNSIEGADSLRIMKVTTEIELNVL</sequence>
<reference evidence="1 2" key="1">
    <citation type="submission" date="2015-04" db="EMBL/GenBank/DDBJ databases">
        <authorList>
            <person name="Syromyatnikov M.Y."/>
            <person name="Popov V.N."/>
        </authorList>
    </citation>
    <scope>NUCLEOTIDE SEQUENCE [LARGE SCALE GENOMIC DNA]</scope>
</reference>
<protein>
    <submittedName>
        <fullName evidence="1">CLUMA_CG000758, isoform A</fullName>
    </submittedName>
</protein>
<organism evidence="1 2">
    <name type="scientific">Clunio marinus</name>
    <dbReference type="NCBI Taxonomy" id="568069"/>
    <lineage>
        <taxon>Eukaryota</taxon>
        <taxon>Metazoa</taxon>
        <taxon>Ecdysozoa</taxon>
        <taxon>Arthropoda</taxon>
        <taxon>Hexapoda</taxon>
        <taxon>Insecta</taxon>
        <taxon>Pterygota</taxon>
        <taxon>Neoptera</taxon>
        <taxon>Endopterygota</taxon>
        <taxon>Diptera</taxon>
        <taxon>Nematocera</taxon>
        <taxon>Chironomoidea</taxon>
        <taxon>Chironomidae</taxon>
        <taxon>Clunio</taxon>
    </lineage>
</organism>
<dbReference type="EMBL" id="CVRI01000002">
    <property type="protein sequence ID" value="CRK86941.1"/>
    <property type="molecule type" value="Genomic_DNA"/>
</dbReference>
<gene>
    <name evidence="1" type="ORF">CLUMA_CG000758</name>
</gene>
<dbReference type="AlphaFoldDB" id="A0A1J1HFY9"/>
<dbReference type="Proteomes" id="UP000183832">
    <property type="component" value="Unassembled WGS sequence"/>
</dbReference>
<evidence type="ECO:0000313" key="2">
    <source>
        <dbReference type="Proteomes" id="UP000183832"/>
    </source>
</evidence>
<name>A0A1J1HFY9_9DIPT</name>
<evidence type="ECO:0000313" key="1">
    <source>
        <dbReference type="EMBL" id="CRK86941.1"/>
    </source>
</evidence>